<dbReference type="OrthoDB" id="15688at2759"/>
<dbReference type="GO" id="GO:0005847">
    <property type="term" value="C:mRNA cleavage and polyadenylation specificity factor complex"/>
    <property type="evidence" value="ECO:0007669"/>
    <property type="project" value="TreeGrafter"/>
</dbReference>
<dbReference type="EMBL" id="AGVY01000214">
    <property type="protein sequence ID" value="EHN02425.1"/>
    <property type="molecule type" value="Genomic_DNA"/>
</dbReference>
<keyword evidence="7" id="KW-1185">Reference proteome</keyword>
<comment type="caution">
    <text evidence="6">The sequence shown here is derived from an EMBL/GenBank/DDBJ whole genome shotgun (WGS) entry which is preliminary data.</text>
</comment>
<dbReference type="PANTHER" id="PTHR45735:SF2">
    <property type="entry name" value="CLEAVAGE STIMULATION FACTOR SUBUNIT 2"/>
    <property type="match status" value="1"/>
</dbReference>
<dbReference type="SMART" id="SM00360">
    <property type="entry name" value="RRM"/>
    <property type="match status" value="1"/>
</dbReference>
<dbReference type="GO" id="GO:0003729">
    <property type="term" value="F:mRNA binding"/>
    <property type="evidence" value="ECO:0007669"/>
    <property type="project" value="TreeGrafter"/>
</dbReference>
<dbReference type="Gene3D" id="1.10.20.70">
    <property type="entry name" value="Transcription termination and cleavage factor, C-terminal domain"/>
    <property type="match status" value="1"/>
</dbReference>
<feature type="domain" description="RRM" evidence="5">
    <location>
        <begin position="18"/>
        <end position="96"/>
    </location>
</feature>
<dbReference type="Pfam" id="PF14304">
    <property type="entry name" value="CSTF_C"/>
    <property type="match status" value="1"/>
</dbReference>
<dbReference type="AlphaFoldDB" id="H0GUU7"/>
<dbReference type="FunFam" id="3.30.70.330:FF:000916">
    <property type="entry name" value="Rna15p"/>
    <property type="match status" value="1"/>
</dbReference>
<dbReference type="HOGENOM" id="CLU_028601_0_1_1"/>
<organism evidence="6 7">
    <name type="scientific">Saccharomyces cerevisiae x Saccharomyces kudriavzevii (strain VIN7)</name>
    <name type="common">Yeast</name>
    <dbReference type="NCBI Taxonomy" id="1095631"/>
    <lineage>
        <taxon>Eukaryota</taxon>
        <taxon>Fungi</taxon>
        <taxon>Dikarya</taxon>
        <taxon>Ascomycota</taxon>
        <taxon>Saccharomycotina</taxon>
        <taxon>Saccharomycetes</taxon>
        <taxon>Saccharomycetales</taxon>
        <taxon>Saccharomycetaceae</taxon>
        <taxon>Saccharomyces</taxon>
    </lineage>
</organism>
<dbReference type="CDD" id="cd12398">
    <property type="entry name" value="RRM_CSTF2_RNA15_like"/>
    <property type="match status" value="1"/>
</dbReference>
<sequence length="313" mass="34627">MNRQSGMNAGVQNNPPSRVVYLGSIPYDQTEEQILDLCSNVGPVINLKMMFDPQTGRSKGYAFIEFRDLESSASAVRNLNGYQLGSRFLKCGYSSNSDISGVSQQQQQYNVSNGNNNNNNGNNNNNNNNNNSNNNNNTNNNNNNNGTDFQSSGNANFLNLKFPELPSGIDVNINMTTPAMMISSELAKKPKEVQLKFLQKFQDWTRTHPEDAVSLLELCPQLSFVTAELLLTNGICKVDDLIPLASRPQEEASPTNSSSLNEVVDPAALNKQKDLLKQVLQLNDSQIAILPDDERMAIWDLKQKALRGEFGAF</sequence>
<keyword evidence="2" id="KW-0539">Nucleus</keyword>
<dbReference type="InterPro" id="IPR000504">
    <property type="entry name" value="RRM_dom"/>
</dbReference>
<dbReference type="SUPFAM" id="SSF54928">
    <property type="entry name" value="RNA-binding domain, RBD"/>
    <property type="match status" value="1"/>
</dbReference>
<evidence type="ECO:0000313" key="7">
    <source>
        <dbReference type="Proteomes" id="UP000009009"/>
    </source>
</evidence>
<dbReference type="PhylomeDB" id="H0GUU7"/>
<reference evidence="6 7" key="1">
    <citation type="journal article" date="2012" name="FEMS Yeast Res.">
        <title>The genome sequence of the wine yeast VIN7 reveals an allotriploid hybrid genome with Saccharomyces cerevisiae and Saccharomyces kudriavzevii origins.</title>
        <authorList>
            <person name="Borneman A.R."/>
            <person name="Desany B.A."/>
            <person name="Riches D."/>
            <person name="Affourtit J.P."/>
            <person name="Forgan A.H."/>
            <person name="Pretorius I.S."/>
            <person name="Egholm M."/>
            <person name="Chambers P.J."/>
        </authorList>
    </citation>
    <scope>NUCLEOTIDE SEQUENCE [LARGE SCALE GENOMIC DNA]</scope>
    <source>
        <strain evidence="6 7">VIN7</strain>
    </source>
</reference>
<dbReference type="InterPro" id="IPR035979">
    <property type="entry name" value="RBD_domain_sf"/>
</dbReference>
<dbReference type="PROSITE" id="PS50102">
    <property type="entry name" value="RRM"/>
    <property type="match status" value="1"/>
</dbReference>
<proteinExistence type="predicted"/>
<keyword evidence="3" id="KW-0694">RNA-binding</keyword>
<protein>
    <submittedName>
        <fullName evidence="6">Rna15p</fullName>
    </submittedName>
</protein>
<evidence type="ECO:0000313" key="6">
    <source>
        <dbReference type="EMBL" id="EHN02425.1"/>
    </source>
</evidence>
<dbReference type="Proteomes" id="UP000009009">
    <property type="component" value="Unassembled WGS sequence"/>
</dbReference>
<gene>
    <name evidence="6" type="ORF">VIN7_7130</name>
</gene>
<feature type="compositionally biased region" description="Polar residues" evidence="4">
    <location>
        <begin position="102"/>
        <end position="111"/>
    </location>
</feature>
<dbReference type="GO" id="GO:0031124">
    <property type="term" value="P:mRNA 3'-end processing"/>
    <property type="evidence" value="ECO:0007669"/>
    <property type="project" value="InterPro"/>
</dbReference>
<feature type="compositionally biased region" description="Low complexity" evidence="4">
    <location>
        <begin position="112"/>
        <end position="147"/>
    </location>
</feature>
<name>H0GUU7_SACCK</name>
<evidence type="ECO:0000256" key="1">
    <source>
        <dbReference type="ARBA" id="ARBA00004123"/>
    </source>
</evidence>
<evidence type="ECO:0000256" key="2">
    <source>
        <dbReference type="ARBA" id="ARBA00023242"/>
    </source>
</evidence>
<dbReference type="InterPro" id="IPR026896">
    <property type="entry name" value="CSTF_C"/>
</dbReference>
<dbReference type="FunFam" id="1.25.40.630:FF:000004">
    <property type="entry name" value="Rna15p"/>
    <property type="match status" value="1"/>
</dbReference>
<feature type="region of interest" description="Disordered" evidence="4">
    <location>
        <begin position="102"/>
        <end position="152"/>
    </location>
</feature>
<dbReference type="Gene3D" id="1.25.40.630">
    <property type="match status" value="1"/>
</dbReference>
<evidence type="ECO:0000256" key="3">
    <source>
        <dbReference type="PROSITE-ProRule" id="PRU00176"/>
    </source>
</evidence>
<dbReference type="Pfam" id="PF00076">
    <property type="entry name" value="RRM_1"/>
    <property type="match status" value="1"/>
</dbReference>
<comment type="subcellular location">
    <subcellularLocation>
        <location evidence="1">Nucleus</location>
    </subcellularLocation>
</comment>
<dbReference type="InterPro" id="IPR038192">
    <property type="entry name" value="CSTF_C_sf"/>
</dbReference>
<dbReference type="InterPro" id="IPR012677">
    <property type="entry name" value="Nucleotide-bd_a/b_plait_sf"/>
</dbReference>
<dbReference type="FunFam" id="1.10.20.70:FF:000004">
    <property type="entry name" value="Rna15p"/>
    <property type="match status" value="1"/>
</dbReference>
<evidence type="ECO:0000259" key="5">
    <source>
        <dbReference type="PROSITE" id="PS50102"/>
    </source>
</evidence>
<accession>H0GUU7</accession>
<dbReference type="PANTHER" id="PTHR45735">
    <property type="entry name" value="CLEAVAGE STIMULATION FACTOR SUBUNIT 2"/>
    <property type="match status" value="1"/>
</dbReference>
<dbReference type="Gene3D" id="3.30.70.330">
    <property type="match status" value="1"/>
</dbReference>
<evidence type="ECO:0000256" key="4">
    <source>
        <dbReference type="SAM" id="MobiDB-lite"/>
    </source>
</evidence>